<evidence type="ECO:0000259" key="1">
    <source>
        <dbReference type="Pfam" id="PF01243"/>
    </source>
</evidence>
<proteinExistence type="predicted"/>
<gene>
    <name evidence="2" type="ORF">ACERZ8_00355</name>
</gene>
<dbReference type="PANTHER" id="PTHR42815">
    <property type="entry name" value="FAD-BINDING, PUTATIVE (AFU_ORTHOLOGUE AFUA_6G07600)-RELATED"/>
    <property type="match status" value="1"/>
</dbReference>
<dbReference type="InterPro" id="IPR012349">
    <property type="entry name" value="Split_barrel_FMN-bd"/>
</dbReference>
<sequence length="204" mass="22670">MQRYDELMFTPAVQALQDVEGAREMYARSYGARTRPLGEDDIGFITSRTSFYMASVSETGWPYVQHRGGPAGFLKVIDDHTLAFADYKGNKQHISHGNVASDDRVSLFLMDYPRKARMKLQGHARFEEAVDNPDLAAQVASDGQGRVERVVTIKLVAFDWNCPQFITPRFDAGEIAQLVGPEMDNLNARIAELEAENAALRGAG</sequence>
<dbReference type="RefSeq" id="WP_407590145.1">
    <property type="nucleotide sequence ID" value="NZ_JBHDIY010000002.1"/>
</dbReference>
<feature type="domain" description="Pyridoxamine 5'-phosphate oxidase N-terminal" evidence="1">
    <location>
        <begin position="44"/>
        <end position="133"/>
    </location>
</feature>
<dbReference type="Pfam" id="PF01243">
    <property type="entry name" value="PNPOx_N"/>
    <property type="match status" value="1"/>
</dbReference>
<dbReference type="PANTHER" id="PTHR42815:SF2">
    <property type="entry name" value="FAD-BINDING, PUTATIVE (AFU_ORTHOLOGUE AFUA_6G07600)-RELATED"/>
    <property type="match status" value="1"/>
</dbReference>
<evidence type="ECO:0000313" key="2">
    <source>
        <dbReference type="EMBL" id="MFL4468391.1"/>
    </source>
</evidence>
<comment type="caution">
    <text evidence="2">The sequence shown here is derived from an EMBL/GenBank/DDBJ whole genome shotgun (WGS) entry which is preliminary data.</text>
</comment>
<keyword evidence="3" id="KW-1185">Reference proteome</keyword>
<evidence type="ECO:0000313" key="3">
    <source>
        <dbReference type="Proteomes" id="UP001627408"/>
    </source>
</evidence>
<accession>A0ABW8UMP2</accession>
<dbReference type="InterPro" id="IPR011576">
    <property type="entry name" value="Pyridox_Oxase_N"/>
</dbReference>
<dbReference type="Proteomes" id="UP001627408">
    <property type="component" value="Unassembled WGS sequence"/>
</dbReference>
<dbReference type="EMBL" id="JBHDIY010000002">
    <property type="protein sequence ID" value="MFL4468391.1"/>
    <property type="molecule type" value="Genomic_DNA"/>
</dbReference>
<organism evidence="2 3">
    <name type="scientific">Tateyamaria armeniaca</name>
    <dbReference type="NCBI Taxonomy" id="2518930"/>
    <lineage>
        <taxon>Bacteria</taxon>
        <taxon>Pseudomonadati</taxon>
        <taxon>Pseudomonadota</taxon>
        <taxon>Alphaproteobacteria</taxon>
        <taxon>Rhodobacterales</taxon>
        <taxon>Roseobacteraceae</taxon>
        <taxon>Tateyamaria</taxon>
    </lineage>
</organism>
<name>A0ABW8UMP2_9RHOB</name>
<dbReference type="SUPFAM" id="SSF50475">
    <property type="entry name" value="FMN-binding split barrel"/>
    <property type="match status" value="1"/>
</dbReference>
<dbReference type="Gene3D" id="2.30.110.10">
    <property type="entry name" value="Electron Transport, Fmn-binding Protein, Chain A"/>
    <property type="match status" value="1"/>
</dbReference>
<protein>
    <submittedName>
        <fullName evidence="2">Pyridoxamine 5'-phosphate oxidase family protein</fullName>
    </submittedName>
</protein>
<reference evidence="2 3" key="1">
    <citation type="submission" date="2024-08" db="EMBL/GenBank/DDBJ databases">
        <title>Tateyamaria sp. nov., isolated from marine algae.</title>
        <authorList>
            <person name="Choi B.J."/>
            <person name="Kim J.M."/>
            <person name="Lee J.K."/>
            <person name="Choi D.G."/>
            <person name="Bayburt H."/>
            <person name="Baek J.H."/>
            <person name="Han D.M."/>
            <person name="Jeon C.O."/>
        </authorList>
    </citation>
    <scope>NUCLEOTIDE SEQUENCE [LARGE SCALE GENOMIC DNA]</scope>
    <source>
        <strain evidence="2 3">KMU-156</strain>
    </source>
</reference>